<reference evidence="1" key="1">
    <citation type="journal article" date="2014" name="Int. J. Syst. Evol. Microbiol.">
        <title>Complete genome sequence of Corynebacterium casei LMG S-19264T (=DSM 44701T), isolated from a smear-ripened cheese.</title>
        <authorList>
            <consortium name="US DOE Joint Genome Institute (JGI-PGF)"/>
            <person name="Walter F."/>
            <person name="Albersmeier A."/>
            <person name="Kalinowski J."/>
            <person name="Ruckert C."/>
        </authorList>
    </citation>
    <scope>NUCLEOTIDE SEQUENCE</scope>
    <source>
        <strain evidence="1">JCM 4122</strain>
    </source>
</reference>
<organism evidence="1 2">
    <name type="scientific">Streptomyces filamentosus</name>
    <name type="common">Streptomyces roseosporus</name>
    <dbReference type="NCBI Taxonomy" id="67294"/>
    <lineage>
        <taxon>Bacteria</taxon>
        <taxon>Bacillati</taxon>
        <taxon>Actinomycetota</taxon>
        <taxon>Actinomycetes</taxon>
        <taxon>Kitasatosporales</taxon>
        <taxon>Streptomycetaceae</taxon>
        <taxon>Streptomyces</taxon>
    </lineage>
</organism>
<name>A0A919BVK8_STRFL</name>
<evidence type="ECO:0000313" key="1">
    <source>
        <dbReference type="EMBL" id="GHG19223.1"/>
    </source>
</evidence>
<dbReference type="AlphaFoldDB" id="A0A919BVK8"/>
<gene>
    <name evidence="1" type="ORF">GCM10017667_62570</name>
</gene>
<keyword evidence="2" id="KW-1185">Reference proteome</keyword>
<comment type="caution">
    <text evidence="1">The sequence shown here is derived from an EMBL/GenBank/DDBJ whole genome shotgun (WGS) entry which is preliminary data.</text>
</comment>
<sequence>MSRWVQGLTIPNNSIPRGAVRERCRPVLPGGRVPGAGGRPRGIVASAPVHPYAPGVTLADRLSYFQLHGPHSGPAYPKFPDEMPETGPHVLHQYRHESPARRLSTWRAIRIMDDDRDMRNHK</sequence>
<reference evidence="1" key="2">
    <citation type="submission" date="2020-09" db="EMBL/GenBank/DDBJ databases">
        <authorList>
            <person name="Sun Q."/>
            <person name="Ohkuma M."/>
        </authorList>
    </citation>
    <scope>NUCLEOTIDE SEQUENCE</scope>
    <source>
        <strain evidence="1">JCM 4122</strain>
    </source>
</reference>
<dbReference type="Proteomes" id="UP000632849">
    <property type="component" value="Unassembled WGS sequence"/>
</dbReference>
<evidence type="ECO:0000313" key="2">
    <source>
        <dbReference type="Proteomes" id="UP000632849"/>
    </source>
</evidence>
<accession>A0A919BVK8</accession>
<dbReference type="EMBL" id="BNBE01000003">
    <property type="protein sequence ID" value="GHG19223.1"/>
    <property type="molecule type" value="Genomic_DNA"/>
</dbReference>
<proteinExistence type="predicted"/>
<protein>
    <submittedName>
        <fullName evidence="1">Uncharacterized protein</fullName>
    </submittedName>
</protein>